<feature type="region of interest" description="Disordered" evidence="1">
    <location>
        <begin position="1"/>
        <end position="170"/>
    </location>
</feature>
<dbReference type="AlphaFoldDB" id="A0A2S6C8F5"/>
<gene>
    <name evidence="2" type="ORF">CBER1_03387</name>
</gene>
<organism evidence="2 3">
    <name type="scientific">Cercospora berteroae</name>
    <dbReference type="NCBI Taxonomy" id="357750"/>
    <lineage>
        <taxon>Eukaryota</taxon>
        <taxon>Fungi</taxon>
        <taxon>Dikarya</taxon>
        <taxon>Ascomycota</taxon>
        <taxon>Pezizomycotina</taxon>
        <taxon>Dothideomycetes</taxon>
        <taxon>Dothideomycetidae</taxon>
        <taxon>Mycosphaerellales</taxon>
        <taxon>Mycosphaerellaceae</taxon>
        <taxon>Cercospora</taxon>
    </lineage>
</organism>
<sequence>MPPLGFISSLENTPSYGSIDSKIGKAGDQQVANADKQKQNHGTGKSLSIVGNATGKPVNNASVQDQVQARDARSAKSSSARSSQDHPSTAPKEEANADSKKSSLGAATSKRQSKVAESSAASEASASGEWGDIYDDISDDDEEEDDDEDDADGFDDAARPGQTATQYGWR</sequence>
<dbReference type="EMBL" id="PNEN01000527">
    <property type="protein sequence ID" value="PPJ56006.1"/>
    <property type="molecule type" value="Genomic_DNA"/>
</dbReference>
<accession>A0A2S6C8F5</accession>
<dbReference type="OrthoDB" id="10630798at2759"/>
<feature type="compositionally biased region" description="Polar residues" evidence="1">
    <location>
        <begin position="40"/>
        <end position="67"/>
    </location>
</feature>
<evidence type="ECO:0000256" key="1">
    <source>
        <dbReference type="SAM" id="MobiDB-lite"/>
    </source>
</evidence>
<evidence type="ECO:0000313" key="3">
    <source>
        <dbReference type="Proteomes" id="UP000237631"/>
    </source>
</evidence>
<comment type="caution">
    <text evidence="2">The sequence shown here is derived from an EMBL/GenBank/DDBJ whole genome shotgun (WGS) entry which is preliminary data.</text>
</comment>
<feature type="compositionally biased region" description="Basic and acidic residues" evidence="1">
    <location>
        <begin position="91"/>
        <end position="101"/>
    </location>
</feature>
<protein>
    <submittedName>
        <fullName evidence="2">Uncharacterized protein</fullName>
    </submittedName>
</protein>
<feature type="compositionally biased region" description="Low complexity" evidence="1">
    <location>
        <begin position="116"/>
        <end position="127"/>
    </location>
</feature>
<feature type="compositionally biased region" description="Polar residues" evidence="1">
    <location>
        <begin position="9"/>
        <end position="18"/>
    </location>
</feature>
<feature type="compositionally biased region" description="Acidic residues" evidence="1">
    <location>
        <begin position="132"/>
        <end position="155"/>
    </location>
</feature>
<proteinExistence type="predicted"/>
<name>A0A2S6C8F5_9PEZI</name>
<dbReference type="Proteomes" id="UP000237631">
    <property type="component" value="Unassembled WGS sequence"/>
</dbReference>
<keyword evidence="3" id="KW-1185">Reference proteome</keyword>
<evidence type="ECO:0000313" key="2">
    <source>
        <dbReference type="EMBL" id="PPJ56006.1"/>
    </source>
</evidence>
<reference evidence="3" key="1">
    <citation type="journal article" date="2017" name="bioRxiv">
        <title>Conservation of a gene cluster reveals novel cercosporin biosynthetic mechanisms and extends production to the genus Colletotrichum.</title>
        <authorList>
            <person name="de Jonge R."/>
            <person name="Ebert M.K."/>
            <person name="Huitt-Roehl C.R."/>
            <person name="Pal P."/>
            <person name="Suttle J.C."/>
            <person name="Spanner R.E."/>
            <person name="Neubauer J.D."/>
            <person name="Jurick W.M.II."/>
            <person name="Stott K.A."/>
            <person name="Secor G.A."/>
            <person name="Thomma B.P.H.J."/>
            <person name="Van de Peer Y."/>
            <person name="Townsend C.A."/>
            <person name="Bolton M.D."/>
        </authorList>
    </citation>
    <scope>NUCLEOTIDE SEQUENCE [LARGE SCALE GENOMIC DNA]</scope>
    <source>
        <strain evidence="3">CBS538.71</strain>
    </source>
</reference>